<gene>
    <name evidence="1" type="primary">Zbed5_16</name>
    <name evidence="1" type="ORF">GTO95_0009598</name>
</gene>
<feature type="non-terminal residue" evidence="1">
    <location>
        <position position="141"/>
    </location>
</feature>
<keyword evidence="2" id="KW-1185">Reference proteome</keyword>
<sequence length="141" mass="16237">MHGRGPTIATVFFCSEVLTNSSVKPAHLQRHMSTKHRSCVGKTVAFFQLKLSETYSKLAYFVLKELKLNSESYFSDIKTWSAKLYWVRNPFTVTESSSSLPARLREHLMDVSLDRGLKMKHAEKTLTQFRCDVEKEYPELG</sequence>
<dbReference type="Proteomes" id="UP000736164">
    <property type="component" value="Unassembled WGS sequence"/>
</dbReference>
<organism evidence="1 2">
    <name type="scientific">Atractosteus spatula</name>
    <name type="common">Alligator gar</name>
    <name type="synonym">Lepisosteus spatula</name>
    <dbReference type="NCBI Taxonomy" id="7917"/>
    <lineage>
        <taxon>Eukaryota</taxon>
        <taxon>Metazoa</taxon>
        <taxon>Chordata</taxon>
        <taxon>Craniata</taxon>
        <taxon>Vertebrata</taxon>
        <taxon>Euteleostomi</taxon>
        <taxon>Actinopterygii</taxon>
        <taxon>Neopterygii</taxon>
        <taxon>Holostei</taxon>
        <taxon>Semionotiformes</taxon>
        <taxon>Lepisosteidae</taxon>
        <taxon>Atractosteus</taxon>
    </lineage>
</organism>
<accession>A0A8J7NPZ2</accession>
<dbReference type="AlphaFoldDB" id="A0A8J7NPZ2"/>
<reference evidence="1" key="1">
    <citation type="journal article" date="2021" name="Cell">
        <title>Tracing the genetic footprints of vertebrate landing in non-teleost ray-finned fishes.</title>
        <authorList>
            <person name="Bi X."/>
            <person name="Wang K."/>
            <person name="Yang L."/>
            <person name="Pan H."/>
            <person name="Jiang H."/>
            <person name="Wei Q."/>
            <person name="Fang M."/>
            <person name="Yu H."/>
            <person name="Zhu C."/>
            <person name="Cai Y."/>
            <person name="He Y."/>
            <person name="Gan X."/>
            <person name="Zeng H."/>
            <person name="Yu D."/>
            <person name="Zhu Y."/>
            <person name="Jiang H."/>
            <person name="Qiu Q."/>
            <person name="Yang H."/>
            <person name="Zhang Y.E."/>
            <person name="Wang W."/>
            <person name="Zhu M."/>
            <person name="He S."/>
            <person name="Zhang G."/>
        </authorList>
    </citation>
    <scope>NUCLEOTIDE SEQUENCE</scope>
    <source>
        <strain evidence="1">Allg_001</strain>
    </source>
</reference>
<comment type="caution">
    <text evidence="1">The sequence shown here is derived from an EMBL/GenBank/DDBJ whole genome shotgun (WGS) entry which is preliminary data.</text>
</comment>
<feature type="non-terminal residue" evidence="1">
    <location>
        <position position="1"/>
    </location>
</feature>
<protein>
    <submittedName>
        <fullName evidence="1">ZBED5 protein</fullName>
    </submittedName>
</protein>
<name>A0A8J7NPZ2_ATRSP</name>
<evidence type="ECO:0000313" key="2">
    <source>
        <dbReference type="Proteomes" id="UP000736164"/>
    </source>
</evidence>
<dbReference type="EMBL" id="JAAWVO010035503">
    <property type="protein sequence ID" value="MBN3317417.1"/>
    <property type="molecule type" value="Genomic_DNA"/>
</dbReference>
<evidence type="ECO:0000313" key="1">
    <source>
        <dbReference type="EMBL" id="MBN3317417.1"/>
    </source>
</evidence>
<proteinExistence type="predicted"/>